<comment type="caution">
    <text evidence="2">The sequence shown here is derived from an EMBL/GenBank/DDBJ whole genome shotgun (WGS) entry which is preliminary data.</text>
</comment>
<dbReference type="SUPFAM" id="SSF56349">
    <property type="entry name" value="DNA breaking-rejoining enzymes"/>
    <property type="match status" value="2"/>
</dbReference>
<evidence type="ECO:0000313" key="3">
    <source>
        <dbReference type="Proteomes" id="UP001457661"/>
    </source>
</evidence>
<accession>A0ABU9TDL4</accession>
<reference evidence="2 3" key="1">
    <citation type="submission" date="2024-03" db="EMBL/GenBank/DDBJ databases">
        <title>Community enrichment and isolation of bacterial strains for fucoidan degradation.</title>
        <authorList>
            <person name="Sichert A."/>
        </authorList>
    </citation>
    <scope>NUCLEOTIDE SEQUENCE [LARGE SCALE GENOMIC DNA]</scope>
    <source>
        <strain evidence="2 3">AS26</strain>
    </source>
</reference>
<dbReference type="Proteomes" id="UP001457661">
    <property type="component" value="Unassembled WGS sequence"/>
</dbReference>
<dbReference type="RefSeq" id="WP_342879105.1">
    <property type="nucleotide sequence ID" value="NZ_JBBMQX010000002.1"/>
</dbReference>
<dbReference type="InterPro" id="IPR013762">
    <property type="entry name" value="Integrase-like_cat_sf"/>
</dbReference>
<dbReference type="InterPro" id="IPR011010">
    <property type="entry name" value="DNA_brk_join_enz"/>
</dbReference>
<dbReference type="EMBL" id="JBBMQX010000002">
    <property type="protein sequence ID" value="MEM5531402.1"/>
    <property type="molecule type" value="Genomic_DNA"/>
</dbReference>
<protein>
    <recommendedName>
        <fullName evidence="4">Integrase</fullName>
    </recommendedName>
</protein>
<keyword evidence="1" id="KW-0233">DNA recombination</keyword>
<dbReference type="Gene3D" id="1.10.443.10">
    <property type="entry name" value="Intergrase catalytic core"/>
    <property type="match status" value="1"/>
</dbReference>
<proteinExistence type="predicted"/>
<evidence type="ECO:0008006" key="4">
    <source>
        <dbReference type="Google" id="ProtNLM"/>
    </source>
</evidence>
<name>A0ABU9TDL4_9GAMM</name>
<evidence type="ECO:0000313" key="2">
    <source>
        <dbReference type="EMBL" id="MEM5531402.1"/>
    </source>
</evidence>
<evidence type="ECO:0000256" key="1">
    <source>
        <dbReference type="ARBA" id="ARBA00023172"/>
    </source>
</evidence>
<sequence length="741" mass="84635">MTLVSSLSSAKNQKRLNHVRSQIKQLKLDVIDEFQALTDSKKVLGEWDDTVWIYKNKNLYFNKPFDQDNKKVSRNTKAKERVPLPPLFSNIIKLYVLCQIKKDKTASAISSDIIANSWLLESISYQENKLITLKQTTLDDVIPLLEKHFKKRGPFERYKEMVRFTKSFLVPNKLVLSFAPKVNMPNPAIAQNNVTSKEYKARNIDKYDAEIDKYLGIVKQRFDEDTRRIKAKKPALYPEPKKGYDELRLLAIPFLFAFGLRIGELCRLTKDCLQYDEINERWYLNVLTEKGELPTARPIPRLWQEILIESHKRILQITGEFRAFAKQVEKTGTQAFIDVLNFDDRPEHVKEALIAEGYDPDIYFLRSEIGLAGDVHSSGLARNSCRHSKHVTGVFADAEVGIIKCRNHGLAPAIQTVLSKEVIAKLAIKIYSGYSQLIYKENLINKKGTDTYSSSSFSAEVPFSEHLFIVKDEFFHGGSNSLGFIPKPMTAKAVVNWITEDTSRSKTVFKRYGIIDGEGKCVSFSSHQFRHWLTTALMRSGKNEMMIDLFMGRKAGQSRQYDHRTAKERAEAIRQKYMGDNVPDDALGRRVLRMRENNVSLDEIETALNHTLSVVHFTPWGTCNRDLDVSPCEKGMMCLRGEQGKGCQHFGIDTSDIEAKQSIINTKAHYENQLSALLPNYQNLNEKLNNKEPLDQHIQYCIDTINGCESALNAYKKSEEHEAVNINIVQIFNPGVTVNGK</sequence>
<organism evidence="2 3">
    <name type="scientific">Pseudoalteromonas arctica</name>
    <dbReference type="NCBI Taxonomy" id="394751"/>
    <lineage>
        <taxon>Bacteria</taxon>
        <taxon>Pseudomonadati</taxon>
        <taxon>Pseudomonadota</taxon>
        <taxon>Gammaproteobacteria</taxon>
        <taxon>Alteromonadales</taxon>
        <taxon>Pseudoalteromonadaceae</taxon>
        <taxon>Pseudoalteromonas</taxon>
    </lineage>
</organism>
<gene>
    <name evidence="2" type="ORF">WNY57_03065</name>
</gene>
<keyword evidence="3" id="KW-1185">Reference proteome</keyword>